<keyword evidence="1" id="KW-0175">Coiled coil</keyword>
<reference evidence="2 3" key="1">
    <citation type="submission" date="2013-06" db="EMBL/GenBank/DDBJ databases">
        <title>Complete genome sequence of Paenibacillus mucilaginosus K02.</title>
        <authorList>
            <person name="Xiao B."/>
            <person name="Sun L."/>
            <person name="Xiao L."/>
            <person name="Lian B."/>
        </authorList>
    </citation>
    <scope>NUCLEOTIDE SEQUENCE [LARGE SCALE GENOMIC DNA]</scope>
    <source>
        <strain evidence="2 3">K02</strain>
    </source>
</reference>
<organism evidence="2 3">
    <name type="scientific">Paenibacillus mucilaginosus K02</name>
    <dbReference type="NCBI Taxonomy" id="997761"/>
    <lineage>
        <taxon>Bacteria</taxon>
        <taxon>Bacillati</taxon>
        <taxon>Bacillota</taxon>
        <taxon>Bacilli</taxon>
        <taxon>Bacillales</taxon>
        <taxon>Paenibacillaceae</taxon>
        <taxon>Paenibacillus</taxon>
    </lineage>
</organism>
<gene>
    <name evidence="2" type="ORF">B2K_01735</name>
</gene>
<dbReference type="Proteomes" id="UP000007392">
    <property type="component" value="Chromosome"/>
</dbReference>
<accession>I0BAR3</accession>
<dbReference type="AlphaFoldDB" id="I0BAR3"/>
<sequence length="228" mass="24441">MIPKECEPINVKIQELNAQKKELQADLPGLAGAQKWALLQQISALEHKITTLKNQLNSCIVTYGGKIPLKATFNAAFTLRTSYPDAKGPFFGKTAISVWFNDTRTIIQVTKFPPFKTPPFDTPVGDNITTVTMSGGGIGSFDSANGNMNLPIQLYLDQSIDIPFYTEDSSITFNLTTGSVKSPIGNLAGSPLDAQGHIKLVGASTFSDGVLDKSIGTIEISGLISPHP</sequence>
<name>I0BAR3_9BACL</name>
<dbReference type="KEGG" id="pmw:B2K_01735"/>
<evidence type="ECO:0000313" key="2">
    <source>
        <dbReference type="EMBL" id="AFH59460.1"/>
    </source>
</evidence>
<feature type="coiled-coil region" evidence="1">
    <location>
        <begin position="6"/>
        <end position="33"/>
    </location>
</feature>
<evidence type="ECO:0000313" key="3">
    <source>
        <dbReference type="Proteomes" id="UP000007392"/>
    </source>
</evidence>
<proteinExistence type="predicted"/>
<dbReference type="RefSeq" id="WP_014649147.1">
    <property type="nucleotide sequence ID" value="NC_017672.3"/>
</dbReference>
<dbReference type="HOGENOM" id="CLU_1213841_0_0_9"/>
<protein>
    <submittedName>
        <fullName evidence="2">Uncharacterized protein</fullName>
    </submittedName>
</protein>
<dbReference type="EMBL" id="CP003422">
    <property type="protein sequence ID" value="AFH59460.1"/>
    <property type="molecule type" value="Genomic_DNA"/>
</dbReference>
<dbReference type="OrthoDB" id="9915214at2"/>
<evidence type="ECO:0000256" key="1">
    <source>
        <dbReference type="SAM" id="Coils"/>
    </source>
</evidence>